<name>A0AAV3Q4J8_LITER</name>
<sequence length="124" mass="13692">MESVSPPSDRMLSSSANSLEAAEMLQKLSLESPKKNSRTESTKKVGFPVEVKLNSVGFPSADLVGNGVNKPMERSVSPFMDPSILYNPNGSNFMDPRMFYNPSGYTSPTYYYGGREYVLFAMGR</sequence>
<evidence type="ECO:0000256" key="1">
    <source>
        <dbReference type="SAM" id="MobiDB-lite"/>
    </source>
</evidence>
<feature type="compositionally biased region" description="Low complexity" evidence="1">
    <location>
        <begin position="11"/>
        <end position="25"/>
    </location>
</feature>
<evidence type="ECO:0000313" key="2">
    <source>
        <dbReference type="EMBL" id="GAA0158146.1"/>
    </source>
</evidence>
<keyword evidence="3" id="KW-1185">Reference proteome</keyword>
<dbReference type="AlphaFoldDB" id="A0AAV3Q4J8"/>
<feature type="region of interest" description="Disordered" evidence="1">
    <location>
        <begin position="1"/>
        <end position="44"/>
    </location>
</feature>
<gene>
    <name evidence="2" type="ORF">LIER_43432</name>
</gene>
<proteinExistence type="predicted"/>
<dbReference type="EMBL" id="BAABME010035152">
    <property type="protein sequence ID" value="GAA0158146.1"/>
    <property type="molecule type" value="Genomic_DNA"/>
</dbReference>
<organism evidence="2 3">
    <name type="scientific">Lithospermum erythrorhizon</name>
    <name type="common">Purple gromwell</name>
    <name type="synonym">Lithospermum officinale var. erythrorhizon</name>
    <dbReference type="NCBI Taxonomy" id="34254"/>
    <lineage>
        <taxon>Eukaryota</taxon>
        <taxon>Viridiplantae</taxon>
        <taxon>Streptophyta</taxon>
        <taxon>Embryophyta</taxon>
        <taxon>Tracheophyta</taxon>
        <taxon>Spermatophyta</taxon>
        <taxon>Magnoliopsida</taxon>
        <taxon>eudicotyledons</taxon>
        <taxon>Gunneridae</taxon>
        <taxon>Pentapetalae</taxon>
        <taxon>asterids</taxon>
        <taxon>lamiids</taxon>
        <taxon>Boraginales</taxon>
        <taxon>Boraginaceae</taxon>
        <taxon>Boraginoideae</taxon>
        <taxon>Lithospermeae</taxon>
        <taxon>Lithospermum</taxon>
    </lineage>
</organism>
<feature type="compositionally biased region" description="Basic and acidic residues" evidence="1">
    <location>
        <begin position="32"/>
        <end position="43"/>
    </location>
</feature>
<reference evidence="2 3" key="1">
    <citation type="submission" date="2024-01" db="EMBL/GenBank/DDBJ databases">
        <title>The complete chloroplast genome sequence of Lithospermum erythrorhizon: insights into the phylogenetic relationship among Boraginaceae species and the maternal lineages of purple gromwells.</title>
        <authorList>
            <person name="Okada T."/>
            <person name="Watanabe K."/>
        </authorList>
    </citation>
    <scope>NUCLEOTIDE SEQUENCE [LARGE SCALE GENOMIC DNA]</scope>
</reference>
<dbReference type="Proteomes" id="UP001454036">
    <property type="component" value="Unassembled WGS sequence"/>
</dbReference>
<accession>A0AAV3Q4J8</accession>
<protein>
    <submittedName>
        <fullName evidence="2">Uncharacterized protein</fullName>
    </submittedName>
</protein>
<evidence type="ECO:0000313" key="3">
    <source>
        <dbReference type="Proteomes" id="UP001454036"/>
    </source>
</evidence>
<comment type="caution">
    <text evidence="2">The sequence shown here is derived from an EMBL/GenBank/DDBJ whole genome shotgun (WGS) entry which is preliminary data.</text>
</comment>